<dbReference type="RefSeq" id="WP_053431362.1">
    <property type="nucleotide sequence ID" value="NZ_CP040441.1"/>
</dbReference>
<dbReference type="GeneID" id="87597262"/>
<feature type="signal peptide" evidence="1">
    <location>
        <begin position="1"/>
        <end position="23"/>
    </location>
</feature>
<gene>
    <name evidence="2" type="ORF">AMD02_11270</name>
</gene>
<evidence type="ECO:0000256" key="1">
    <source>
        <dbReference type="SAM" id="SignalP"/>
    </source>
</evidence>
<evidence type="ECO:0008006" key="3">
    <source>
        <dbReference type="Google" id="ProtNLM"/>
    </source>
</evidence>
<keyword evidence="1" id="KW-0732">Signal</keyword>
<proteinExistence type="predicted"/>
<reference evidence="2" key="1">
    <citation type="submission" date="2015-08" db="EMBL/GenBank/DDBJ databases">
        <title>Complete DNA Sequence of Pseudomonas syringae pv. actinidiae, the Causal Agent of Kiwifruit Canker Disease.</title>
        <authorList>
            <person name="Rikkerink E.H.A."/>
            <person name="Fineran P.C."/>
        </authorList>
    </citation>
    <scope>NUCLEOTIDE SEQUENCE</scope>
    <source>
        <strain evidence="2">DSM 13666</strain>
    </source>
</reference>
<dbReference type="AlphaFoldDB" id="A0A0M0KL86"/>
<name>A0A0M0KL86_ALKHA</name>
<dbReference type="EMBL" id="LILD01000001">
    <property type="protein sequence ID" value="KOO39357.1"/>
    <property type="molecule type" value="Genomic_DNA"/>
</dbReference>
<protein>
    <recommendedName>
        <fullName evidence="3">ABC transporter periplasmic binding protein yphF</fullName>
    </recommendedName>
</protein>
<feature type="chain" id="PRO_5044367173" description="ABC transporter periplasmic binding protein yphF" evidence="1">
    <location>
        <begin position="24"/>
        <end position="251"/>
    </location>
</feature>
<comment type="caution">
    <text evidence="2">The sequence shown here is derived from an EMBL/GenBank/DDBJ whole genome shotgun (WGS) entry which is preliminary data.</text>
</comment>
<organism evidence="2">
    <name type="scientific">Halalkalibacterium halodurans</name>
    <name type="common">Bacillus halodurans</name>
    <dbReference type="NCBI Taxonomy" id="86665"/>
    <lineage>
        <taxon>Bacteria</taxon>
        <taxon>Bacillati</taxon>
        <taxon>Bacillota</taxon>
        <taxon>Bacilli</taxon>
        <taxon>Bacillales</taxon>
        <taxon>Bacillaceae</taxon>
        <taxon>Halalkalibacterium (ex Joshi et al. 2022)</taxon>
    </lineage>
</organism>
<evidence type="ECO:0000313" key="2">
    <source>
        <dbReference type="EMBL" id="KOO39357.1"/>
    </source>
</evidence>
<dbReference type="PATRIC" id="fig|136160.3.peg.2662"/>
<sequence length="251" mass="29172">MKKKLITFLCALTVFLLAGCLYPDDKRAENQVPYADQLVSVQQAVDQFYSDTGVLPIQTRDQSVIVYQRYPVDFRQLVPRYMQQPPGNSFESGGIYQYVLFNVEEEPEVKLIDLRSQREMNQVQRKLNDYMRRHTYAPVKDILDVGLFSLDYEKLGYNEEPLVPSPYSDTYLPLIFTNTGEVMIDYRLELNRVLQQNEGNVEYRPGEDIRDLLLEDSPFVPAYSIPYTIDSKGEPIYDMSLPNQYELGESE</sequence>
<dbReference type="PROSITE" id="PS51257">
    <property type="entry name" value="PROKAR_LIPOPROTEIN"/>
    <property type="match status" value="1"/>
</dbReference>
<accession>A0A0M0KL86</accession>